<feature type="signal peptide" evidence="3">
    <location>
        <begin position="1"/>
        <end position="19"/>
    </location>
</feature>
<feature type="compositionally biased region" description="Acidic residues" evidence="2">
    <location>
        <begin position="32"/>
        <end position="67"/>
    </location>
</feature>
<sequence length="199" mass="22058">MKKLLFLLVGMVLFLAACGDDSSNSDTSADTSTDETEEASAEETEQEDSDTGEEANDEEEEQTDEVSDSYLDTGDYIYEIKEIEQMEGQFGDGTQIIAIELTFTNNSDEATSPWFSQGIGAEQETDTTVETLMGANGQFPEDYKPELVEMGDTDVKPGATVDAVIGYTLEYPGEPVRLYEFMLFDEEDISFERIVETTE</sequence>
<evidence type="ECO:0000313" key="6">
    <source>
        <dbReference type="Proteomes" id="UP001059773"/>
    </source>
</evidence>
<feature type="compositionally biased region" description="Low complexity" evidence="2">
    <location>
        <begin position="20"/>
        <end position="31"/>
    </location>
</feature>
<dbReference type="Pfam" id="PF16729">
    <property type="entry name" value="DUF5067"/>
    <property type="match status" value="1"/>
</dbReference>
<name>A0ABY5JQZ2_9BACI</name>
<feature type="region of interest" description="Disordered" evidence="2">
    <location>
        <begin position="20"/>
        <end position="71"/>
    </location>
</feature>
<dbReference type="EMBL" id="CP101914">
    <property type="protein sequence ID" value="UUI02551.1"/>
    <property type="molecule type" value="Genomic_DNA"/>
</dbReference>
<evidence type="ECO:0000256" key="3">
    <source>
        <dbReference type="SAM" id="SignalP"/>
    </source>
</evidence>
<feature type="chain" id="PRO_5046368457" evidence="3">
    <location>
        <begin position="20"/>
        <end position="199"/>
    </location>
</feature>
<keyword evidence="6" id="KW-1185">Reference proteome</keyword>
<dbReference type="RefSeq" id="WP_256707789.1">
    <property type="nucleotide sequence ID" value="NZ_CP101914.1"/>
</dbReference>
<protein>
    <submittedName>
        <fullName evidence="5">DUF5067 domain-containing protein</fullName>
    </submittedName>
</protein>
<dbReference type="Proteomes" id="UP001059773">
    <property type="component" value="Chromosome"/>
</dbReference>
<dbReference type="InterPro" id="IPR029050">
    <property type="entry name" value="Immunoprotect_excell_Ig-like"/>
</dbReference>
<accession>A0ABY5JQZ2</accession>
<dbReference type="PROSITE" id="PS51257">
    <property type="entry name" value="PROKAR_LIPOPROTEIN"/>
    <property type="match status" value="1"/>
</dbReference>
<evidence type="ECO:0000256" key="2">
    <source>
        <dbReference type="SAM" id="MobiDB-lite"/>
    </source>
</evidence>
<dbReference type="Gene3D" id="2.60.40.1240">
    <property type="match status" value="1"/>
</dbReference>
<organism evidence="5 6">
    <name type="scientific">Oceanobacillus jeddahense</name>
    <dbReference type="NCBI Taxonomy" id="1462527"/>
    <lineage>
        <taxon>Bacteria</taxon>
        <taxon>Bacillati</taxon>
        <taxon>Bacillota</taxon>
        <taxon>Bacilli</taxon>
        <taxon>Bacillales</taxon>
        <taxon>Bacillaceae</taxon>
        <taxon>Oceanobacillus</taxon>
    </lineage>
</organism>
<gene>
    <name evidence="5" type="ORF">NP439_21345</name>
</gene>
<feature type="domain" description="DUF5067" evidence="4">
    <location>
        <begin position="54"/>
        <end position="176"/>
    </location>
</feature>
<keyword evidence="1 3" id="KW-0732">Signal</keyword>
<dbReference type="InterPro" id="IPR031989">
    <property type="entry name" value="DUF5067"/>
</dbReference>
<reference evidence="5" key="1">
    <citation type="submission" date="2022-07" db="EMBL/GenBank/DDBJ databases">
        <title>FELIX.</title>
        <authorList>
            <person name="Wan K.H."/>
            <person name="Park S."/>
            <person name="Lawrence Q."/>
            <person name="Eichenberger J.P."/>
            <person name="Booth B.W."/>
            <person name="Piaggio A.J."/>
            <person name="Chandler J.C."/>
            <person name="Franklin A.B."/>
            <person name="Celniker S.E."/>
        </authorList>
    </citation>
    <scope>NUCLEOTIDE SEQUENCE</scope>
    <source>
        <strain evidence="5">QA-1986 374</strain>
    </source>
</reference>
<proteinExistence type="predicted"/>
<evidence type="ECO:0000313" key="5">
    <source>
        <dbReference type="EMBL" id="UUI02551.1"/>
    </source>
</evidence>
<evidence type="ECO:0000259" key="4">
    <source>
        <dbReference type="Pfam" id="PF16729"/>
    </source>
</evidence>
<evidence type="ECO:0000256" key="1">
    <source>
        <dbReference type="ARBA" id="ARBA00022729"/>
    </source>
</evidence>